<dbReference type="GO" id="GO:0005254">
    <property type="term" value="F:chloride channel activity"/>
    <property type="evidence" value="ECO:0007669"/>
    <property type="project" value="UniProtKB-KW"/>
</dbReference>
<dbReference type="CDD" id="cd00400">
    <property type="entry name" value="Voltage_gated_ClC"/>
    <property type="match status" value="1"/>
</dbReference>
<feature type="transmembrane region" description="Helical" evidence="11">
    <location>
        <begin position="141"/>
        <end position="160"/>
    </location>
</feature>
<dbReference type="PANTHER" id="PTHR43427">
    <property type="entry name" value="CHLORIDE CHANNEL PROTEIN CLC-E"/>
    <property type="match status" value="1"/>
</dbReference>
<evidence type="ECO:0000256" key="2">
    <source>
        <dbReference type="ARBA" id="ARBA00022448"/>
    </source>
</evidence>
<evidence type="ECO:0000256" key="3">
    <source>
        <dbReference type="ARBA" id="ARBA00022692"/>
    </source>
</evidence>
<dbReference type="InterPro" id="IPR050368">
    <property type="entry name" value="ClC-type_chloride_channel"/>
</dbReference>
<dbReference type="STRING" id="573321.SAMN04488505_101669"/>
<feature type="transmembrane region" description="Helical" evidence="11">
    <location>
        <begin position="275"/>
        <end position="300"/>
    </location>
</feature>
<feature type="transmembrane region" description="Helical" evidence="11">
    <location>
        <begin position="438"/>
        <end position="457"/>
    </location>
</feature>
<keyword evidence="14" id="KW-1185">Reference proteome</keyword>
<feature type="transmembrane region" description="Helical" evidence="11">
    <location>
        <begin position="312"/>
        <end position="336"/>
    </location>
</feature>
<keyword evidence="9" id="KW-0407">Ion channel</keyword>
<keyword evidence="6 11" id="KW-0472">Membrane</keyword>
<keyword evidence="8" id="KW-0868">Chloride</keyword>
<dbReference type="PRINTS" id="PR00762">
    <property type="entry name" value="CLCHANNEL"/>
</dbReference>
<feature type="transmembrane region" description="Helical" evidence="11">
    <location>
        <begin position="238"/>
        <end position="263"/>
    </location>
</feature>
<comment type="subcellular location">
    <subcellularLocation>
        <location evidence="1">Membrane</location>
        <topology evidence="1">Multi-pass membrane protein</topology>
    </subcellularLocation>
</comment>
<evidence type="ECO:0000256" key="10">
    <source>
        <dbReference type="PROSITE-ProRule" id="PRU00703"/>
    </source>
</evidence>
<dbReference type="CDD" id="cd02205">
    <property type="entry name" value="CBS_pair_SF"/>
    <property type="match status" value="1"/>
</dbReference>
<evidence type="ECO:0000313" key="13">
    <source>
        <dbReference type="EMBL" id="SEK66936.1"/>
    </source>
</evidence>
<evidence type="ECO:0000256" key="9">
    <source>
        <dbReference type="ARBA" id="ARBA00023303"/>
    </source>
</evidence>
<keyword evidence="10" id="KW-0129">CBS domain</keyword>
<feature type="transmembrane region" description="Helical" evidence="11">
    <location>
        <begin position="92"/>
        <end position="121"/>
    </location>
</feature>
<evidence type="ECO:0000259" key="12">
    <source>
        <dbReference type="PROSITE" id="PS51371"/>
    </source>
</evidence>
<proteinExistence type="predicted"/>
<keyword evidence="3 11" id="KW-0812">Transmembrane</keyword>
<feature type="transmembrane region" description="Helical" evidence="11">
    <location>
        <begin position="6"/>
        <end position="26"/>
    </location>
</feature>
<dbReference type="Gene3D" id="1.10.3080.10">
    <property type="entry name" value="Clc chloride channel"/>
    <property type="match status" value="1"/>
</dbReference>
<dbReference type="PANTHER" id="PTHR43427:SF6">
    <property type="entry name" value="CHLORIDE CHANNEL PROTEIN CLC-E"/>
    <property type="match status" value="1"/>
</dbReference>
<accession>A0A1H7IX23</accession>
<gene>
    <name evidence="13" type="ORF">SAMN04488505_101669</name>
</gene>
<evidence type="ECO:0000313" key="14">
    <source>
        <dbReference type="Proteomes" id="UP000198984"/>
    </source>
</evidence>
<keyword evidence="4 11" id="KW-1133">Transmembrane helix</keyword>
<dbReference type="EMBL" id="FOBB01000001">
    <property type="protein sequence ID" value="SEK66936.1"/>
    <property type="molecule type" value="Genomic_DNA"/>
</dbReference>
<evidence type="ECO:0000256" key="6">
    <source>
        <dbReference type="ARBA" id="ARBA00023136"/>
    </source>
</evidence>
<dbReference type="SUPFAM" id="SSF81340">
    <property type="entry name" value="Clc chloride channel"/>
    <property type="match status" value="1"/>
</dbReference>
<feature type="transmembrane region" description="Helical" evidence="11">
    <location>
        <begin position="348"/>
        <end position="374"/>
    </location>
</feature>
<keyword evidence="5" id="KW-0406">Ion transport</keyword>
<keyword evidence="2" id="KW-0813">Transport</keyword>
<keyword evidence="7" id="KW-0869">Chloride channel</keyword>
<dbReference type="InterPro" id="IPR046342">
    <property type="entry name" value="CBS_dom_sf"/>
</dbReference>
<dbReference type="InterPro" id="IPR000644">
    <property type="entry name" value="CBS_dom"/>
</dbReference>
<organism evidence="13 14">
    <name type="scientific">Chitinophaga rupis</name>
    <dbReference type="NCBI Taxonomy" id="573321"/>
    <lineage>
        <taxon>Bacteria</taxon>
        <taxon>Pseudomonadati</taxon>
        <taxon>Bacteroidota</taxon>
        <taxon>Chitinophagia</taxon>
        <taxon>Chitinophagales</taxon>
        <taxon>Chitinophagaceae</taxon>
        <taxon>Chitinophaga</taxon>
    </lineage>
</organism>
<evidence type="ECO:0000256" key="1">
    <source>
        <dbReference type="ARBA" id="ARBA00004141"/>
    </source>
</evidence>
<evidence type="ECO:0000256" key="7">
    <source>
        <dbReference type="ARBA" id="ARBA00023173"/>
    </source>
</evidence>
<evidence type="ECO:0000256" key="4">
    <source>
        <dbReference type="ARBA" id="ARBA00022989"/>
    </source>
</evidence>
<feature type="transmembrane region" description="Helical" evidence="11">
    <location>
        <begin position="477"/>
        <end position="496"/>
    </location>
</feature>
<reference evidence="13 14" key="1">
    <citation type="submission" date="2016-10" db="EMBL/GenBank/DDBJ databases">
        <authorList>
            <person name="de Groot N.N."/>
        </authorList>
    </citation>
    <scope>NUCLEOTIDE SEQUENCE [LARGE SCALE GENOMIC DNA]</scope>
    <source>
        <strain evidence="13 14">DSM 21039</strain>
    </source>
</reference>
<feature type="transmembrane region" description="Helical" evidence="11">
    <location>
        <begin position="386"/>
        <end position="406"/>
    </location>
</feature>
<dbReference type="Pfam" id="PF00654">
    <property type="entry name" value="Voltage_CLC"/>
    <property type="match status" value="1"/>
</dbReference>
<protein>
    <submittedName>
        <fullName evidence="13">H+/Cl-antiporter ClcA</fullName>
    </submittedName>
</protein>
<dbReference type="InterPro" id="IPR014743">
    <property type="entry name" value="Cl-channel_core"/>
</dbReference>
<sequence length="677" mass="73006">MIMRSVCTIILYIILPVSPFYLRLWSSVYSFELTYRYTRAFSDTNYITRSLTMKNIFFTLNRSGIPVSPSMDPALADAHVAQPPAGINTTRVLYLSVLTVLNAAIISLIAKVLLLLINFITNLAFYGRLSVGEGTPLHNQLGYWVIAVPVIGSVIVGLMARYGSAAIRGHGIPEAMEQVLVNKSRIKPIITFLKPLSAAISIGTGGPFGSEGPIIATGGAWGSFIGQVLKITANERKILLAAGAAAGMSCIFGSPLAAMILAIELLLFEFSPRSIIPVVLGCITGAAFHHLYWGGAPVFTMPDVTAPTNTALLAYSAIGVVIGLLAALVTKAVYAIEDGFEKLPIHWMWWPTIGGLVVGVVGYFAPATLGVGYVNIDNLLTGQVTLHMLFVLGVLKFISWSFSLGSGTSGGTLAPLLTIGGACGVFIALMLQMVFPSVAINISVAALIGMAAMFAGSTRALLTSIIFALETTRDGDTLLPLIGACVASYFVSFFLMRNTIMTEKIARRGILTPHTYKPDPLEGIPVKEAMVNKLVMISQENTIGELRNWLYENKLGGYELAYPVVDAHQQLIGIIKMEDVLLPDTPEDASVTYVTHTNMVTVQEDSSLRFAVDLMARHQQDILPVVSGPDKLLTGLISYRTVFNAYHLAKDADETSSRNISIKRQVMKVLIKNGVLR</sequence>
<dbReference type="Pfam" id="PF00571">
    <property type="entry name" value="CBS"/>
    <property type="match status" value="2"/>
</dbReference>
<name>A0A1H7IX23_9BACT</name>
<evidence type="ECO:0000256" key="11">
    <source>
        <dbReference type="SAM" id="Phobius"/>
    </source>
</evidence>
<evidence type="ECO:0000256" key="5">
    <source>
        <dbReference type="ARBA" id="ARBA00023065"/>
    </source>
</evidence>
<dbReference type="GO" id="GO:0034707">
    <property type="term" value="C:chloride channel complex"/>
    <property type="evidence" value="ECO:0007669"/>
    <property type="project" value="UniProtKB-KW"/>
</dbReference>
<dbReference type="PROSITE" id="PS51371">
    <property type="entry name" value="CBS"/>
    <property type="match status" value="1"/>
</dbReference>
<dbReference type="Proteomes" id="UP000198984">
    <property type="component" value="Unassembled WGS sequence"/>
</dbReference>
<dbReference type="SUPFAM" id="SSF54631">
    <property type="entry name" value="CBS-domain pair"/>
    <property type="match status" value="1"/>
</dbReference>
<dbReference type="InterPro" id="IPR001807">
    <property type="entry name" value="ClC"/>
</dbReference>
<feature type="transmembrane region" description="Helical" evidence="11">
    <location>
        <begin position="412"/>
        <end position="431"/>
    </location>
</feature>
<dbReference type="AlphaFoldDB" id="A0A1H7IX23"/>
<dbReference type="Gene3D" id="3.10.580.10">
    <property type="entry name" value="CBS-domain"/>
    <property type="match status" value="2"/>
</dbReference>
<evidence type="ECO:0000256" key="8">
    <source>
        <dbReference type="ARBA" id="ARBA00023214"/>
    </source>
</evidence>
<feature type="domain" description="CBS" evidence="12">
    <location>
        <begin position="594"/>
        <end position="654"/>
    </location>
</feature>